<name>A0A9Q0K5L9_9MAGN</name>
<sequence length="105" mass="12527">MWSCHPDCRRVVQRCWLGECLSQSAACDFQQKLRCTTQRFKTWNKLVFGHLQTTIEDVKQQLLDLQSSFKGQSSVHREQELQLKLSQLLVQEEIFWQQKSRVSWL</sequence>
<dbReference type="AlphaFoldDB" id="A0A9Q0K5L9"/>
<reference evidence="1" key="1">
    <citation type="journal article" date="2023" name="Plant J.">
        <title>The genome of the king protea, Protea cynaroides.</title>
        <authorList>
            <person name="Chang J."/>
            <person name="Duong T.A."/>
            <person name="Schoeman C."/>
            <person name="Ma X."/>
            <person name="Roodt D."/>
            <person name="Barker N."/>
            <person name="Li Z."/>
            <person name="Van de Peer Y."/>
            <person name="Mizrachi E."/>
        </authorList>
    </citation>
    <scope>NUCLEOTIDE SEQUENCE</scope>
    <source>
        <tissue evidence="1">Young leaves</tissue>
    </source>
</reference>
<evidence type="ECO:0000313" key="2">
    <source>
        <dbReference type="Proteomes" id="UP001141806"/>
    </source>
</evidence>
<proteinExistence type="predicted"/>
<dbReference type="EMBL" id="JAMYWD010000008">
    <property type="protein sequence ID" value="KAJ4963961.1"/>
    <property type="molecule type" value="Genomic_DNA"/>
</dbReference>
<dbReference type="Proteomes" id="UP001141806">
    <property type="component" value="Unassembled WGS sequence"/>
</dbReference>
<gene>
    <name evidence="1" type="ORF">NE237_023900</name>
</gene>
<protein>
    <submittedName>
        <fullName evidence="1">Uncharacterized protein</fullName>
    </submittedName>
</protein>
<dbReference type="OrthoDB" id="1748181at2759"/>
<keyword evidence="2" id="KW-1185">Reference proteome</keyword>
<comment type="caution">
    <text evidence="1">The sequence shown here is derived from an EMBL/GenBank/DDBJ whole genome shotgun (WGS) entry which is preliminary data.</text>
</comment>
<accession>A0A9Q0K5L9</accession>
<evidence type="ECO:0000313" key="1">
    <source>
        <dbReference type="EMBL" id="KAJ4963961.1"/>
    </source>
</evidence>
<organism evidence="1 2">
    <name type="scientific">Protea cynaroides</name>
    <dbReference type="NCBI Taxonomy" id="273540"/>
    <lineage>
        <taxon>Eukaryota</taxon>
        <taxon>Viridiplantae</taxon>
        <taxon>Streptophyta</taxon>
        <taxon>Embryophyta</taxon>
        <taxon>Tracheophyta</taxon>
        <taxon>Spermatophyta</taxon>
        <taxon>Magnoliopsida</taxon>
        <taxon>Proteales</taxon>
        <taxon>Proteaceae</taxon>
        <taxon>Protea</taxon>
    </lineage>
</organism>